<evidence type="ECO:0000256" key="2">
    <source>
        <dbReference type="ARBA" id="ARBA00023315"/>
    </source>
</evidence>
<keyword evidence="2" id="KW-0012">Acyltransferase</keyword>
<proteinExistence type="predicted"/>
<name>A0A420WXL7_9GAMM</name>
<comment type="caution">
    <text evidence="4">The sequence shown here is derived from an EMBL/GenBank/DDBJ whole genome shotgun (WGS) entry which is preliminary data.</text>
</comment>
<sequence length="157" mass="17664">MMPVALGPAQAATMAALDRRIREDAWSATVYQTLASRPQTELWGMEHESGELVAMMVLAFGPWDAELELIGVATEWQGRGLGGQLLTLARQRLQQSRRERLLLEVRSNNRTARMLYERHGFRVDGCRRAYYEPSVPGGRREDALLMSLTLAASYSLL</sequence>
<dbReference type="GO" id="GO:0016747">
    <property type="term" value="F:acyltransferase activity, transferring groups other than amino-acyl groups"/>
    <property type="evidence" value="ECO:0007669"/>
    <property type="project" value="InterPro"/>
</dbReference>
<dbReference type="Pfam" id="PF00583">
    <property type="entry name" value="Acetyltransf_1"/>
    <property type="match status" value="1"/>
</dbReference>
<accession>A0A420WXL7</accession>
<dbReference type="CDD" id="cd04301">
    <property type="entry name" value="NAT_SF"/>
    <property type="match status" value="1"/>
</dbReference>
<dbReference type="PROSITE" id="PS51186">
    <property type="entry name" value="GNAT"/>
    <property type="match status" value="1"/>
</dbReference>
<organism evidence="4 5">
    <name type="scientific">Kushneria sinocarnis</name>
    <dbReference type="NCBI Taxonomy" id="595502"/>
    <lineage>
        <taxon>Bacteria</taxon>
        <taxon>Pseudomonadati</taxon>
        <taxon>Pseudomonadota</taxon>
        <taxon>Gammaproteobacteria</taxon>
        <taxon>Oceanospirillales</taxon>
        <taxon>Halomonadaceae</taxon>
        <taxon>Kushneria</taxon>
    </lineage>
</organism>
<evidence type="ECO:0000259" key="3">
    <source>
        <dbReference type="PROSITE" id="PS51186"/>
    </source>
</evidence>
<keyword evidence="1 4" id="KW-0808">Transferase</keyword>
<evidence type="ECO:0000256" key="1">
    <source>
        <dbReference type="ARBA" id="ARBA00022679"/>
    </source>
</evidence>
<dbReference type="RefSeq" id="WP_121172631.1">
    <property type="nucleotide sequence ID" value="NZ_RBIN01000004.1"/>
</dbReference>
<keyword evidence="5" id="KW-1185">Reference proteome</keyword>
<dbReference type="PANTHER" id="PTHR43877">
    <property type="entry name" value="AMINOALKYLPHOSPHONATE N-ACETYLTRANSFERASE-RELATED-RELATED"/>
    <property type="match status" value="1"/>
</dbReference>
<dbReference type="InterPro" id="IPR000182">
    <property type="entry name" value="GNAT_dom"/>
</dbReference>
<evidence type="ECO:0000313" key="5">
    <source>
        <dbReference type="Proteomes" id="UP000281975"/>
    </source>
</evidence>
<dbReference type="SUPFAM" id="SSF55729">
    <property type="entry name" value="Acyl-CoA N-acyltransferases (Nat)"/>
    <property type="match status" value="1"/>
</dbReference>
<feature type="domain" description="N-acetyltransferase" evidence="3">
    <location>
        <begin position="1"/>
        <end position="151"/>
    </location>
</feature>
<dbReference type="Proteomes" id="UP000281975">
    <property type="component" value="Unassembled WGS sequence"/>
</dbReference>
<dbReference type="EMBL" id="RBIN01000004">
    <property type="protein sequence ID" value="RKR04485.1"/>
    <property type="molecule type" value="Genomic_DNA"/>
</dbReference>
<dbReference type="Gene3D" id="3.40.630.30">
    <property type="match status" value="1"/>
</dbReference>
<reference evidence="4 5" key="1">
    <citation type="submission" date="2018-10" db="EMBL/GenBank/DDBJ databases">
        <title>Genomic Encyclopedia of Type Strains, Phase IV (KMG-IV): sequencing the most valuable type-strain genomes for metagenomic binning, comparative biology and taxonomic classification.</title>
        <authorList>
            <person name="Goeker M."/>
        </authorList>
    </citation>
    <scope>NUCLEOTIDE SEQUENCE [LARGE SCALE GENOMIC DNA]</scope>
    <source>
        <strain evidence="4 5">DSM 23229</strain>
    </source>
</reference>
<evidence type="ECO:0000313" key="4">
    <source>
        <dbReference type="EMBL" id="RKR04485.1"/>
    </source>
</evidence>
<dbReference type="OrthoDB" id="9796919at2"/>
<dbReference type="InterPro" id="IPR050832">
    <property type="entry name" value="Bact_Acetyltransf"/>
</dbReference>
<gene>
    <name evidence="4" type="ORF">C7446_1694</name>
</gene>
<protein>
    <submittedName>
        <fullName evidence="4">Ribosomal-protein-alanine N-acetyltransferase</fullName>
    </submittedName>
</protein>
<dbReference type="InterPro" id="IPR016181">
    <property type="entry name" value="Acyl_CoA_acyltransferase"/>
</dbReference>
<dbReference type="AlphaFoldDB" id="A0A420WXL7"/>